<dbReference type="Gene3D" id="2.60.40.180">
    <property type="entry name" value="Transthyretin/hydroxyisourate hydrolase domain"/>
    <property type="match status" value="1"/>
</dbReference>
<dbReference type="EMBL" id="JAUFPX010000007">
    <property type="protein sequence ID" value="MDN3591188.1"/>
    <property type="molecule type" value="Genomic_DNA"/>
</dbReference>
<comment type="catalytic activity">
    <reaction evidence="2">
        <text>5-hydroxy-2-oxo-4-ureido-2,5-dihydro-1H-imidazole-5-carboxylate + H(+) = (S)-allantoin + CO2</text>
        <dbReference type="Rhea" id="RHEA:26301"/>
        <dbReference type="ChEBI" id="CHEBI:15378"/>
        <dbReference type="ChEBI" id="CHEBI:15678"/>
        <dbReference type="ChEBI" id="CHEBI:16526"/>
        <dbReference type="ChEBI" id="CHEBI:58639"/>
        <dbReference type="EC" id="4.1.1.97"/>
    </reaction>
</comment>
<dbReference type="InterPro" id="IPR018020">
    <property type="entry name" value="OHCU_decarboxylase"/>
</dbReference>
<dbReference type="Pfam" id="PF09349">
    <property type="entry name" value="OHCU_decarbox"/>
    <property type="match status" value="1"/>
</dbReference>
<dbReference type="Pfam" id="PF00576">
    <property type="entry name" value="Transthyretin"/>
    <property type="match status" value="1"/>
</dbReference>
<keyword evidence="7" id="KW-0456">Lyase</keyword>
<feature type="domain" description="Transthyretin/hydroxyisourate hydrolase" evidence="8">
    <location>
        <begin position="165"/>
        <end position="282"/>
    </location>
</feature>
<dbReference type="SUPFAM" id="SSF158694">
    <property type="entry name" value="UraD-Like"/>
    <property type="match status" value="1"/>
</dbReference>
<evidence type="ECO:0000256" key="3">
    <source>
        <dbReference type="ARBA" id="ARBA00004754"/>
    </source>
</evidence>
<comment type="catalytic activity">
    <reaction evidence="1">
        <text>5-hydroxyisourate + H2O = 5-hydroxy-2-oxo-4-ureido-2,5-dihydro-1H-imidazole-5-carboxylate + H(+)</text>
        <dbReference type="Rhea" id="RHEA:23736"/>
        <dbReference type="ChEBI" id="CHEBI:15377"/>
        <dbReference type="ChEBI" id="CHEBI:15378"/>
        <dbReference type="ChEBI" id="CHEBI:18072"/>
        <dbReference type="ChEBI" id="CHEBI:58639"/>
        <dbReference type="EC" id="3.5.2.17"/>
    </reaction>
</comment>
<gene>
    <name evidence="10" type="primary">uraH</name>
    <name evidence="10" type="ORF">QWZ12_11240</name>
</gene>
<evidence type="ECO:0000256" key="1">
    <source>
        <dbReference type="ARBA" id="ARBA00001043"/>
    </source>
</evidence>
<dbReference type="InterPro" id="IPR000895">
    <property type="entry name" value="Transthyretin/HIU_hydrolase"/>
</dbReference>
<evidence type="ECO:0000256" key="4">
    <source>
        <dbReference type="ARBA" id="ARBA00022631"/>
    </source>
</evidence>
<evidence type="ECO:0000313" key="11">
    <source>
        <dbReference type="Proteomes" id="UP001224644"/>
    </source>
</evidence>
<keyword evidence="11" id="KW-1185">Reference proteome</keyword>
<dbReference type="Gene3D" id="1.10.3330.10">
    <property type="entry name" value="Oxo-4-hydroxy-4-carboxy-5-ureidoimidazoline decarboxylase"/>
    <property type="match status" value="1"/>
</dbReference>
<comment type="caution">
    <text evidence="10">The sequence shown here is derived from an EMBL/GenBank/DDBJ whole genome shotgun (WGS) entry which is preliminary data.</text>
</comment>
<keyword evidence="6 10" id="KW-0378">Hydrolase</keyword>
<keyword evidence="5" id="KW-0210">Decarboxylase</keyword>
<dbReference type="InterPro" id="IPR014306">
    <property type="entry name" value="Hydroxyisourate_hydrolase"/>
</dbReference>
<dbReference type="PANTHER" id="PTHR43466">
    <property type="entry name" value="2-OXO-4-HYDROXY-4-CARBOXY-5-UREIDOIMIDAZOLINE DECARBOXYLASE-RELATED"/>
    <property type="match status" value="1"/>
</dbReference>
<reference evidence="11" key="1">
    <citation type="journal article" date="2019" name="Int. J. Syst. Evol. Microbiol.">
        <title>The Global Catalogue of Microorganisms (GCM) 10K type strain sequencing project: providing services to taxonomists for standard genome sequencing and annotation.</title>
        <authorList>
            <consortium name="The Broad Institute Genomics Platform"/>
            <consortium name="The Broad Institute Genome Sequencing Center for Infectious Disease"/>
            <person name="Wu L."/>
            <person name="Ma J."/>
        </authorList>
    </citation>
    <scope>NUCLEOTIDE SEQUENCE [LARGE SCALE GENOMIC DNA]</scope>
    <source>
        <strain evidence="11">CECT 7069</strain>
    </source>
</reference>
<dbReference type="Proteomes" id="UP001224644">
    <property type="component" value="Unassembled WGS sequence"/>
</dbReference>
<keyword evidence="4" id="KW-0659">Purine metabolism</keyword>
<evidence type="ECO:0000256" key="6">
    <source>
        <dbReference type="ARBA" id="ARBA00022801"/>
    </source>
</evidence>
<dbReference type="SUPFAM" id="SSF49472">
    <property type="entry name" value="Transthyretin (synonym: prealbumin)"/>
    <property type="match status" value="1"/>
</dbReference>
<evidence type="ECO:0000256" key="5">
    <source>
        <dbReference type="ARBA" id="ARBA00022793"/>
    </source>
</evidence>
<dbReference type="CDD" id="cd05822">
    <property type="entry name" value="TLP_HIUase"/>
    <property type="match status" value="1"/>
</dbReference>
<dbReference type="PRINTS" id="PR00189">
    <property type="entry name" value="TRNSTHYRETIN"/>
</dbReference>
<dbReference type="InterPro" id="IPR036817">
    <property type="entry name" value="Transthyretin/HIU_hydrolase_sf"/>
</dbReference>
<dbReference type="GO" id="GO:0033971">
    <property type="term" value="F:hydroxyisourate hydrolase activity"/>
    <property type="evidence" value="ECO:0007669"/>
    <property type="project" value="UniProtKB-EC"/>
</dbReference>
<dbReference type="InterPro" id="IPR023416">
    <property type="entry name" value="Transthyretin/HIU_hydrolase_d"/>
</dbReference>
<dbReference type="EC" id="3.5.2.17" evidence="10"/>
<evidence type="ECO:0000256" key="2">
    <source>
        <dbReference type="ARBA" id="ARBA00001163"/>
    </source>
</evidence>
<dbReference type="NCBIfam" id="TIGR02962">
    <property type="entry name" value="hdxy_isourate"/>
    <property type="match status" value="1"/>
</dbReference>
<comment type="pathway">
    <text evidence="3">Purine metabolism; urate degradation; (S)-allantoin from urate: step 3/3.</text>
</comment>
<feature type="domain" description="Oxo-4-hydroxy-4-carboxy-5-ureidoimidazoline decarboxylase" evidence="9">
    <location>
        <begin position="9"/>
        <end position="150"/>
    </location>
</feature>
<protein>
    <submittedName>
        <fullName evidence="10">Hydroxyisourate hydrolase</fullName>
        <ecNumber evidence="10">3.5.2.17</ecNumber>
    </submittedName>
</protein>
<dbReference type="RefSeq" id="WP_238227316.1">
    <property type="nucleotide sequence ID" value="NZ_BPQD01000026.1"/>
</dbReference>
<dbReference type="PROSITE" id="PS00768">
    <property type="entry name" value="TRANSTHYRETIN_1"/>
    <property type="match status" value="1"/>
</dbReference>
<evidence type="ECO:0000256" key="7">
    <source>
        <dbReference type="ARBA" id="ARBA00023239"/>
    </source>
</evidence>
<dbReference type="PANTHER" id="PTHR43466:SF1">
    <property type="entry name" value="2-OXO-4-HYDROXY-4-CARBOXY-5-UREIDOIMIDAZOLINE DECARBOXYLASE-RELATED"/>
    <property type="match status" value="1"/>
</dbReference>
<name>A0ABT8BJ09_9HYPH</name>
<proteinExistence type="predicted"/>
<dbReference type="InterPro" id="IPR023418">
    <property type="entry name" value="Thyroxine_BS"/>
</dbReference>
<organism evidence="10 11">
    <name type="scientific">Methylobacterium adhaesivum</name>
    <dbReference type="NCBI Taxonomy" id="333297"/>
    <lineage>
        <taxon>Bacteria</taxon>
        <taxon>Pseudomonadati</taxon>
        <taxon>Pseudomonadota</taxon>
        <taxon>Alphaproteobacteria</taxon>
        <taxon>Hyphomicrobiales</taxon>
        <taxon>Methylobacteriaceae</taxon>
        <taxon>Methylobacterium</taxon>
    </lineage>
</organism>
<accession>A0ABT8BJ09</accession>
<evidence type="ECO:0000259" key="8">
    <source>
        <dbReference type="Pfam" id="PF00576"/>
    </source>
</evidence>
<dbReference type="InterPro" id="IPR036778">
    <property type="entry name" value="OHCU_decarboxylase_sf"/>
</dbReference>
<evidence type="ECO:0000259" key="9">
    <source>
        <dbReference type="Pfam" id="PF09349"/>
    </source>
</evidence>
<sequence length="283" mass="29980">MPATLADLNEAPAAAFVAVLGAVFPHAPWIADATAAQRPFATVEALFTALRGAVEGASDARRRALLAPPPARIEPAASGLDRLSEADAARFAALEAAYRERFGHAFILCVERHGRASLLANVESRLAAPLEAERRTAEAELMRIAAIRLNALVTGPGALTTTGRISTHVLDTVQGKPAAGVAVTLVECISETDSVVVARAVTNADGRTDAPLVHGRPVPRATYELRFGLGDHFRRIGPALGLALPEPPFLDVVPLRFGVDDPEGHYHVPLVATPWSYQTYRGS</sequence>
<evidence type="ECO:0000313" key="10">
    <source>
        <dbReference type="EMBL" id="MDN3591188.1"/>
    </source>
</evidence>